<sequence length="45" mass="4907">MQASDEEMPRMVALVNAHPAATLPELAVLANKKFGRKRPSSDVND</sequence>
<name>A0A7Y4IJF4_MYXXA</name>
<protein>
    <submittedName>
        <fullName evidence="1">Uncharacterized protein</fullName>
    </submittedName>
</protein>
<reference evidence="1 2" key="1">
    <citation type="submission" date="2020-05" db="EMBL/GenBank/DDBJ databases">
        <authorList>
            <person name="Whitworth D."/>
        </authorList>
    </citation>
    <scope>NUCLEOTIDE SEQUENCE [LARGE SCALE GENOMIC DNA]</scope>
    <source>
        <strain evidence="1 2">AM005</strain>
    </source>
</reference>
<evidence type="ECO:0000313" key="2">
    <source>
        <dbReference type="Proteomes" id="UP000533080"/>
    </source>
</evidence>
<gene>
    <name evidence="1" type="ORF">HNV28_19035</name>
</gene>
<organism evidence="1 2">
    <name type="scientific">Myxococcus xanthus</name>
    <dbReference type="NCBI Taxonomy" id="34"/>
    <lineage>
        <taxon>Bacteria</taxon>
        <taxon>Pseudomonadati</taxon>
        <taxon>Myxococcota</taxon>
        <taxon>Myxococcia</taxon>
        <taxon>Myxococcales</taxon>
        <taxon>Cystobacterineae</taxon>
        <taxon>Myxococcaceae</taxon>
        <taxon>Myxococcus</taxon>
    </lineage>
</organism>
<proteinExistence type="predicted"/>
<accession>A0A7Y4IJF4</accession>
<dbReference type="EMBL" id="JABFNT010000057">
    <property type="protein sequence ID" value="NOJ80401.1"/>
    <property type="molecule type" value="Genomic_DNA"/>
</dbReference>
<dbReference type="Proteomes" id="UP000533080">
    <property type="component" value="Unassembled WGS sequence"/>
</dbReference>
<dbReference type="RefSeq" id="WP_171442571.1">
    <property type="nucleotide sequence ID" value="NZ_JABFNS010000009.1"/>
</dbReference>
<dbReference type="AlphaFoldDB" id="A0A7Y4IJF4"/>
<evidence type="ECO:0000313" key="1">
    <source>
        <dbReference type="EMBL" id="NOJ80401.1"/>
    </source>
</evidence>
<comment type="caution">
    <text evidence="1">The sequence shown here is derived from an EMBL/GenBank/DDBJ whole genome shotgun (WGS) entry which is preliminary data.</text>
</comment>